<sequence>MRKINALKGTRCLALFASISLSLFIYSCKKDNQEKLENAEIISDVKSWFGSQTSNRLLTTSLFRQSGSNKISALKPTRTQTIPNAADHSLTIDWENAKTYQSSDSTIIEVPVTSDGLFKFNTKVPIEGEKISMKKSFTRLLFIKTATATEGYFMTIINSDEYLETTSNPEQNTFLKKEASFIGTVVYHDFQGKMTNAISIGGIKLLNKKVSVNSQAARGKIMQAFPDECKETDIYQVIGIGCFDIGAYTYCENSYSIYVGRTKCGGGSEPGAGSGGGAGGGGTSNPPVILKVDVDSNARQCLKDMKAALESLGMKNTSKTAGLISDILNKLNLSQGSNFNAIINEGVTANGHLAETIWITDPNNSSNLLTQIKFDSGYLNKLTDLAVAATMMHEYIHAYFDWNIRLMNEGKTGFDANFQATYKFLFDKTGAPLNDQLGTYQHEQMANSFATSIGEMVKKYADSQGITYPADPDYFKKIGWIGLTGTPSATHAPPGTSYTLASEEGSSGTTPLSQRLKCKQ</sequence>
<reference evidence="2 3" key="1">
    <citation type="submission" date="2019-02" db="EMBL/GenBank/DDBJ databases">
        <title>Pedobacter kyonggii whole genome sequence analysis.</title>
        <authorList>
            <person name="Dahal R.H."/>
        </authorList>
    </citation>
    <scope>NUCLEOTIDE SEQUENCE [LARGE SCALE GENOMIC DNA]</scope>
    <source>
        <strain evidence="2 3">K-4-11-1</strain>
    </source>
</reference>
<evidence type="ECO:0000256" key="1">
    <source>
        <dbReference type="SAM" id="MobiDB-lite"/>
    </source>
</evidence>
<feature type="compositionally biased region" description="Polar residues" evidence="1">
    <location>
        <begin position="496"/>
        <end position="513"/>
    </location>
</feature>
<comment type="caution">
    <text evidence="2">The sequence shown here is derived from an EMBL/GenBank/DDBJ whole genome shotgun (WGS) entry which is preliminary data.</text>
</comment>
<gene>
    <name evidence="2" type="ORF">EYS08_01635</name>
</gene>
<dbReference type="AlphaFoldDB" id="A0A4Q9HHR1"/>
<dbReference type="Proteomes" id="UP000291819">
    <property type="component" value="Unassembled WGS sequence"/>
</dbReference>
<evidence type="ECO:0000313" key="2">
    <source>
        <dbReference type="EMBL" id="TBO45060.1"/>
    </source>
</evidence>
<organism evidence="2 3">
    <name type="scientific">Pedobacter kyonggii</name>
    <dbReference type="NCBI Taxonomy" id="1926871"/>
    <lineage>
        <taxon>Bacteria</taxon>
        <taxon>Pseudomonadati</taxon>
        <taxon>Bacteroidota</taxon>
        <taxon>Sphingobacteriia</taxon>
        <taxon>Sphingobacteriales</taxon>
        <taxon>Sphingobacteriaceae</taxon>
        <taxon>Pedobacter</taxon>
    </lineage>
</organism>
<dbReference type="EMBL" id="SIXF01000001">
    <property type="protein sequence ID" value="TBO45060.1"/>
    <property type="molecule type" value="Genomic_DNA"/>
</dbReference>
<dbReference type="OrthoDB" id="766026at2"/>
<accession>A0A4Q9HHR1</accession>
<dbReference type="PROSITE" id="PS51257">
    <property type="entry name" value="PROKAR_LIPOPROTEIN"/>
    <property type="match status" value="1"/>
</dbReference>
<protein>
    <submittedName>
        <fullName evidence="2">Uncharacterized protein</fullName>
    </submittedName>
</protein>
<proteinExistence type="predicted"/>
<keyword evidence="3" id="KW-1185">Reference proteome</keyword>
<name>A0A4Q9HHR1_9SPHI</name>
<feature type="region of interest" description="Disordered" evidence="1">
    <location>
        <begin position="490"/>
        <end position="520"/>
    </location>
</feature>
<dbReference type="RefSeq" id="WP_131028111.1">
    <property type="nucleotide sequence ID" value="NZ_SIXF01000001.1"/>
</dbReference>
<evidence type="ECO:0000313" key="3">
    <source>
        <dbReference type="Proteomes" id="UP000291819"/>
    </source>
</evidence>